<evidence type="ECO:0000256" key="11">
    <source>
        <dbReference type="ARBA" id="ARBA00023277"/>
    </source>
</evidence>
<evidence type="ECO:0000256" key="13">
    <source>
        <dbReference type="ARBA" id="ARBA00044502"/>
    </source>
</evidence>
<dbReference type="InterPro" id="IPR005103">
    <property type="entry name" value="AA9_LPMO"/>
</dbReference>
<feature type="compositionally biased region" description="Low complexity" evidence="16">
    <location>
        <begin position="281"/>
        <end position="315"/>
    </location>
</feature>
<keyword evidence="6" id="KW-0136">Cellulose degradation</keyword>
<dbReference type="CDD" id="cd21175">
    <property type="entry name" value="LPMO_AA9"/>
    <property type="match status" value="1"/>
</dbReference>
<keyword evidence="5 17" id="KW-0732">Signal</keyword>
<keyword evidence="9" id="KW-0503">Monooxygenase</keyword>
<organism evidence="19 20">
    <name type="scientific">Phanerochaete sordida</name>
    <dbReference type="NCBI Taxonomy" id="48140"/>
    <lineage>
        <taxon>Eukaryota</taxon>
        <taxon>Fungi</taxon>
        <taxon>Dikarya</taxon>
        <taxon>Basidiomycota</taxon>
        <taxon>Agaricomycotina</taxon>
        <taxon>Agaricomycetes</taxon>
        <taxon>Polyporales</taxon>
        <taxon>Phanerochaetaceae</taxon>
        <taxon>Phanerochaete</taxon>
    </lineage>
</organism>
<feature type="signal peptide" evidence="17">
    <location>
        <begin position="1"/>
        <end position="19"/>
    </location>
</feature>
<evidence type="ECO:0000256" key="7">
    <source>
        <dbReference type="ARBA" id="ARBA00023002"/>
    </source>
</evidence>
<keyword evidence="12" id="KW-0624">Polysaccharide degradation</keyword>
<evidence type="ECO:0000256" key="16">
    <source>
        <dbReference type="SAM" id="MobiDB-lite"/>
    </source>
</evidence>
<evidence type="ECO:0000313" key="20">
    <source>
        <dbReference type="Proteomes" id="UP000703269"/>
    </source>
</evidence>
<name>A0A9P3LBP8_9APHY</name>
<evidence type="ECO:0000256" key="4">
    <source>
        <dbReference type="ARBA" id="ARBA00022723"/>
    </source>
</evidence>
<evidence type="ECO:0000256" key="14">
    <source>
        <dbReference type="ARBA" id="ARBA00045077"/>
    </source>
</evidence>
<dbReference type="PANTHER" id="PTHR33353">
    <property type="entry name" value="PUTATIVE (AFU_ORTHOLOGUE AFUA_1G12560)-RELATED"/>
    <property type="match status" value="1"/>
</dbReference>
<comment type="caution">
    <text evidence="19">The sequence shown here is derived from an EMBL/GenBank/DDBJ whole genome shotgun (WGS) entry which is preliminary data.</text>
</comment>
<proteinExistence type="inferred from homology"/>
<evidence type="ECO:0000256" key="12">
    <source>
        <dbReference type="ARBA" id="ARBA00023326"/>
    </source>
</evidence>
<sequence>MQALTTFLSLSLFISLAHAHGYVKSIAIDGQWYAGNIPNNYKGPSPIRLISDIGPVKGATNPDIVCGLSAQKAEMVVPANPGSVFSVQWSGGDGVSKWPHNIGPLMTYMASCGSTACTDFDPSGAKWFKIDELGLKPDGSGDWFQNDIMTAGDAFDVTLPQDLAPGGYLVRHEIIALHLATEMGGAEFYPMCTQVMIQGSGNGVPAPTVAFPGAYSDSDPGIFDPDVFNAGANYTFPGGPVANLAGTDASMAAPFTGPTVFPSGTSVAPLPAPTGASSGNTTAPSSPSDSAPSAPEPTASPSDAGAADPAATGATRGSTCHLRARGASSAGTHERRHFKRFLRTFSR</sequence>
<dbReference type="GO" id="GO:0004497">
    <property type="term" value="F:monooxygenase activity"/>
    <property type="evidence" value="ECO:0007669"/>
    <property type="project" value="UniProtKB-KW"/>
</dbReference>
<comment type="subcellular location">
    <subcellularLocation>
        <location evidence="2">Secreted</location>
    </subcellularLocation>
</comment>
<reference evidence="19 20" key="1">
    <citation type="submission" date="2021-08" db="EMBL/GenBank/DDBJ databases">
        <title>Draft Genome Sequence of Phanerochaete sordida strain YK-624.</title>
        <authorList>
            <person name="Mori T."/>
            <person name="Dohra H."/>
            <person name="Suzuki T."/>
            <person name="Kawagishi H."/>
            <person name="Hirai H."/>
        </authorList>
    </citation>
    <scope>NUCLEOTIDE SEQUENCE [LARGE SCALE GENOMIC DNA]</scope>
    <source>
        <strain evidence="19 20">YK-624</strain>
    </source>
</reference>
<keyword evidence="11" id="KW-0119">Carbohydrate metabolism</keyword>
<dbReference type="InterPro" id="IPR049892">
    <property type="entry name" value="AA9"/>
</dbReference>
<evidence type="ECO:0000256" key="9">
    <source>
        <dbReference type="ARBA" id="ARBA00023033"/>
    </source>
</evidence>
<protein>
    <recommendedName>
        <fullName evidence="15">lytic cellulose monooxygenase (C4-dehydrogenating)</fullName>
        <ecNumber evidence="15">1.14.99.56</ecNumber>
    </recommendedName>
</protein>
<comment type="catalytic activity">
    <reaction evidence="14">
        <text>[(1-&gt;4)-beta-D-glucosyl]n+m + reduced acceptor + O2 = 4-dehydro-beta-D-glucosyl-[(1-&gt;4)-beta-D-glucosyl]n-1 + [(1-&gt;4)-beta-D-glucosyl]m + acceptor + H2O.</text>
        <dbReference type="EC" id="1.14.99.56"/>
    </reaction>
</comment>
<dbReference type="EMBL" id="BPQB01000012">
    <property type="protein sequence ID" value="GJE89425.1"/>
    <property type="molecule type" value="Genomic_DNA"/>
</dbReference>
<feature type="chain" id="PRO_5040373860" description="lytic cellulose monooxygenase (C4-dehydrogenating)" evidence="17">
    <location>
        <begin position="20"/>
        <end position="347"/>
    </location>
</feature>
<dbReference type="GO" id="GO:0016787">
    <property type="term" value="F:hydrolase activity"/>
    <property type="evidence" value="ECO:0007669"/>
    <property type="project" value="UniProtKB-KW"/>
</dbReference>
<dbReference type="Gene3D" id="2.70.50.70">
    <property type="match status" value="1"/>
</dbReference>
<dbReference type="PANTHER" id="PTHR33353:SF10">
    <property type="entry name" value="ENDO-BETA-1,4-GLUCANASE D"/>
    <property type="match status" value="1"/>
</dbReference>
<dbReference type="AlphaFoldDB" id="A0A9P3LBP8"/>
<evidence type="ECO:0000256" key="17">
    <source>
        <dbReference type="SAM" id="SignalP"/>
    </source>
</evidence>
<keyword evidence="19" id="KW-0378">Hydrolase</keyword>
<gene>
    <name evidence="19" type="ORF">PsYK624_055260</name>
</gene>
<keyword evidence="8" id="KW-0186">Copper</keyword>
<evidence type="ECO:0000256" key="1">
    <source>
        <dbReference type="ARBA" id="ARBA00001973"/>
    </source>
</evidence>
<dbReference type="GO" id="GO:0005576">
    <property type="term" value="C:extracellular region"/>
    <property type="evidence" value="ECO:0007669"/>
    <property type="project" value="UniProtKB-SubCell"/>
</dbReference>
<evidence type="ECO:0000256" key="15">
    <source>
        <dbReference type="ARBA" id="ARBA00047174"/>
    </source>
</evidence>
<dbReference type="EC" id="1.14.99.56" evidence="15"/>
<keyword evidence="20" id="KW-1185">Reference proteome</keyword>
<evidence type="ECO:0000256" key="3">
    <source>
        <dbReference type="ARBA" id="ARBA00022525"/>
    </source>
</evidence>
<keyword evidence="4" id="KW-0479">Metal-binding</keyword>
<dbReference type="GO" id="GO:0030245">
    <property type="term" value="P:cellulose catabolic process"/>
    <property type="evidence" value="ECO:0007669"/>
    <property type="project" value="UniProtKB-KW"/>
</dbReference>
<comment type="similarity">
    <text evidence="13">Belongs to the polysaccharide monooxygenase AA9 family.</text>
</comment>
<evidence type="ECO:0000313" key="19">
    <source>
        <dbReference type="EMBL" id="GJE89425.1"/>
    </source>
</evidence>
<evidence type="ECO:0000256" key="8">
    <source>
        <dbReference type="ARBA" id="ARBA00023008"/>
    </source>
</evidence>
<comment type="cofactor">
    <cofactor evidence="1">
        <name>Cu(2+)</name>
        <dbReference type="ChEBI" id="CHEBI:29036"/>
    </cofactor>
</comment>
<keyword evidence="3" id="KW-0964">Secreted</keyword>
<feature type="region of interest" description="Disordered" evidence="16">
    <location>
        <begin position="264"/>
        <end position="338"/>
    </location>
</feature>
<evidence type="ECO:0000259" key="18">
    <source>
        <dbReference type="Pfam" id="PF03443"/>
    </source>
</evidence>
<keyword evidence="10" id="KW-1015">Disulfide bond</keyword>
<dbReference type="GO" id="GO:0046872">
    <property type="term" value="F:metal ion binding"/>
    <property type="evidence" value="ECO:0007669"/>
    <property type="project" value="UniProtKB-KW"/>
</dbReference>
<dbReference type="Proteomes" id="UP000703269">
    <property type="component" value="Unassembled WGS sequence"/>
</dbReference>
<dbReference type="OrthoDB" id="4849160at2759"/>
<evidence type="ECO:0000256" key="2">
    <source>
        <dbReference type="ARBA" id="ARBA00004613"/>
    </source>
</evidence>
<accession>A0A9P3LBP8</accession>
<dbReference type="Pfam" id="PF03443">
    <property type="entry name" value="AA9"/>
    <property type="match status" value="1"/>
</dbReference>
<keyword evidence="7" id="KW-0560">Oxidoreductase</keyword>
<feature type="domain" description="Auxiliary Activity family 9 catalytic" evidence="18">
    <location>
        <begin position="20"/>
        <end position="224"/>
    </location>
</feature>
<evidence type="ECO:0000256" key="10">
    <source>
        <dbReference type="ARBA" id="ARBA00023157"/>
    </source>
</evidence>
<evidence type="ECO:0000256" key="5">
    <source>
        <dbReference type="ARBA" id="ARBA00022729"/>
    </source>
</evidence>
<evidence type="ECO:0000256" key="6">
    <source>
        <dbReference type="ARBA" id="ARBA00023001"/>
    </source>
</evidence>